<proteinExistence type="predicted"/>
<protein>
    <submittedName>
        <fullName evidence="4">Gfo/Idh/MocA family oxidoreductase</fullName>
    </submittedName>
</protein>
<dbReference type="Gene3D" id="3.40.50.720">
    <property type="entry name" value="NAD(P)-binding Rossmann-like Domain"/>
    <property type="match status" value="1"/>
</dbReference>
<dbReference type="InterPro" id="IPR050463">
    <property type="entry name" value="Gfo/Idh/MocA_oxidrdct_glycsds"/>
</dbReference>
<dbReference type="GO" id="GO:0000166">
    <property type="term" value="F:nucleotide binding"/>
    <property type="evidence" value="ECO:0007669"/>
    <property type="project" value="InterPro"/>
</dbReference>
<evidence type="ECO:0000256" key="1">
    <source>
        <dbReference type="ARBA" id="ARBA00023002"/>
    </source>
</evidence>
<dbReference type="Pfam" id="PF02894">
    <property type="entry name" value="GFO_IDH_MocA_C"/>
    <property type="match status" value="1"/>
</dbReference>
<keyword evidence="1" id="KW-0560">Oxidoreductase</keyword>
<reference evidence="4" key="1">
    <citation type="submission" date="2020-12" db="EMBL/GenBank/DDBJ databases">
        <title>Bacterial taxonomy.</title>
        <authorList>
            <person name="Pan X."/>
        </authorList>
    </citation>
    <scope>NUCLEOTIDE SEQUENCE</scope>
    <source>
        <strain evidence="4">B2012</strain>
    </source>
</reference>
<dbReference type="Proteomes" id="UP000609531">
    <property type="component" value="Unassembled WGS sequence"/>
</dbReference>
<evidence type="ECO:0000259" key="3">
    <source>
        <dbReference type="Pfam" id="PF02894"/>
    </source>
</evidence>
<dbReference type="GO" id="GO:0016491">
    <property type="term" value="F:oxidoreductase activity"/>
    <property type="evidence" value="ECO:0007669"/>
    <property type="project" value="UniProtKB-KW"/>
</dbReference>
<dbReference type="PANTHER" id="PTHR43818:SF11">
    <property type="entry name" value="BCDNA.GH03377"/>
    <property type="match status" value="1"/>
</dbReference>
<evidence type="ECO:0000259" key="2">
    <source>
        <dbReference type="Pfam" id="PF01408"/>
    </source>
</evidence>
<evidence type="ECO:0000313" key="4">
    <source>
        <dbReference type="EMBL" id="MBJ3774306.1"/>
    </source>
</evidence>
<dbReference type="Pfam" id="PF01408">
    <property type="entry name" value="GFO_IDH_MocA"/>
    <property type="match status" value="1"/>
</dbReference>
<dbReference type="PANTHER" id="PTHR43818">
    <property type="entry name" value="BCDNA.GH03377"/>
    <property type="match status" value="1"/>
</dbReference>
<dbReference type="InterPro" id="IPR036291">
    <property type="entry name" value="NAD(P)-bd_dom_sf"/>
</dbReference>
<dbReference type="AlphaFoldDB" id="A0A934IL27"/>
<dbReference type="InterPro" id="IPR004104">
    <property type="entry name" value="Gfo/Idh/MocA-like_OxRdtase_C"/>
</dbReference>
<keyword evidence="5" id="KW-1185">Reference proteome</keyword>
<sequence length="339" mass="35835">MSLRIGWIGCGRHARQMLLPQLGRNDIHLAAVCDVDADAAAAVARDYGVSATFDDADALLAHPGLDAIGMAVGPAIHQAVSLKALARGLPVFMEKPPAPDSAGAAEIARAAKAAGKPVVLGFMKRYSTGNKIAHNILTSDEFGPILGFAGIYMTAPTYFVGEVDYTGFFLHHCVHYMDLVPWLMRSPVADMSVRVVEKEPGKLLIHLSLATLSGAIGTLVMGTVQSRGTPMEFVQVMGDHRRVEISNIINVAYHRNPPFKADDPAATLADSSDTLVWTPNFTAAANEDHKGYAALLADTAAALRGEPSSAPTIDDGVVAMQNLERMVGLVAEALRASGG</sequence>
<feature type="domain" description="Gfo/Idh/MocA-like oxidoreductase C-terminal" evidence="3">
    <location>
        <begin position="166"/>
        <end position="326"/>
    </location>
</feature>
<dbReference type="InterPro" id="IPR000683">
    <property type="entry name" value="Gfo/Idh/MocA-like_OxRdtase_N"/>
</dbReference>
<evidence type="ECO:0000313" key="5">
    <source>
        <dbReference type="Proteomes" id="UP000609531"/>
    </source>
</evidence>
<dbReference type="RefSeq" id="WP_198880196.1">
    <property type="nucleotide sequence ID" value="NZ_JAEKJA010000001.1"/>
</dbReference>
<dbReference type="EMBL" id="JAEKJA010000001">
    <property type="protein sequence ID" value="MBJ3774306.1"/>
    <property type="molecule type" value="Genomic_DNA"/>
</dbReference>
<dbReference type="Gene3D" id="3.30.360.10">
    <property type="entry name" value="Dihydrodipicolinate Reductase, domain 2"/>
    <property type="match status" value="1"/>
</dbReference>
<feature type="domain" description="Gfo/Idh/MocA-like oxidoreductase N-terminal" evidence="2">
    <location>
        <begin position="3"/>
        <end position="122"/>
    </location>
</feature>
<organism evidence="4 5">
    <name type="scientific">Acuticoccus mangrovi</name>
    <dbReference type="NCBI Taxonomy" id="2796142"/>
    <lineage>
        <taxon>Bacteria</taxon>
        <taxon>Pseudomonadati</taxon>
        <taxon>Pseudomonadota</taxon>
        <taxon>Alphaproteobacteria</taxon>
        <taxon>Hyphomicrobiales</taxon>
        <taxon>Amorphaceae</taxon>
        <taxon>Acuticoccus</taxon>
    </lineage>
</organism>
<name>A0A934IL27_9HYPH</name>
<dbReference type="SUPFAM" id="SSF51735">
    <property type="entry name" value="NAD(P)-binding Rossmann-fold domains"/>
    <property type="match status" value="1"/>
</dbReference>
<comment type="caution">
    <text evidence="4">The sequence shown here is derived from an EMBL/GenBank/DDBJ whole genome shotgun (WGS) entry which is preliminary data.</text>
</comment>
<dbReference type="SUPFAM" id="SSF55347">
    <property type="entry name" value="Glyceraldehyde-3-phosphate dehydrogenase-like, C-terminal domain"/>
    <property type="match status" value="1"/>
</dbReference>
<gene>
    <name evidence="4" type="ORF">JCR33_01310</name>
</gene>
<accession>A0A934IL27</accession>